<dbReference type="AlphaFoldDB" id="A0A6P6L5Z9"/>
<dbReference type="Proteomes" id="UP000515129">
    <property type="component" value="Chromosome 37"/>
</dbReference>
<dbReference type="RefSeq" id="XP_026079083.1">
    <property type="nucleotide sequence ID" value="XM_026223298.1"/>
</dbReference>
<protein>
    <submittedName>
        <fullName evidence="4 5">Uncharacterized protein LOC113056516</fullName>
    </submittedName>
</protein>
<accession>A0A6P6L5Z9</accession>
<evidence type="ECO:0000313" key="3">
    <source>
        <dbReference type="Proteomes" id="UP000515129"/>
    </source>
</evidence>
<gene>
    <name evidence="4 5" type="primary">LOC113056516</name>
</gene>
<keyword evidence="3" id="KW-1185">Reference proteome</keyword>
<organism evidence="3 4">
    <name type="scientific">Carassius auratus</name>
    <name type="common">Goldfish</name>
    <dbReference type="NCBI Taxonomy" id="7957"/>
    <lineage>
        <taxon>Eukaryota</taxon>
        <taxon>Metazoa</taxon>
        <taxon>Chordata</taxon>
        <taxon>Craniata</taxon>
        <taxon>Vertebrata</taxon>
        <taxon>Euteleostomi</taxon>
        <taxon>Actinopterygii</taxon>
        <taxon>Neopterygii</taxon>
        <taxon>Teleostei</taxon>
        <taxon>Ostariophysi</taxon>
        <taxon>Cypriniformes</taxon>
        <taxon>Cyprinidae</taxon>
        <taxon>Cyprininae</taxon>
        <taxon>Carassius</taxon>
    </lineage>
</organism>
<reference evidence="4 5" key="1">
    <citation type="submission" date="2025-04" db="UniProtKB">
        <authorList>
            <consortium name="RefSeq"/>
        </authorList>
    </citation>
    <scope>IDENTIFICATION</scope>
    <source>
        <strain evidence="4 5">Wakin</strain>
        <tissue evidence="4 5">Muscle</tissue>
    </source>
</reference>
<keyword evidence="1" id="KW-0812">Transmembrane</keyword>
<evidence type="ECO:0000313" key="5">
    <source>
        <dbReference type="RefSeq" id="XP_026079083.1"/>
    </source>
</evidence>
<keyword evidence="1" id="KW-0472">Membrane</keyword>
<keyword evidence="2" id="KW-0732">Signal</keyword>
<feature type="chain" id="PRO_5044649921" evidence="2">
    <location>
        <begin position="22"/>
        <end position="292"/>
    </location>
</feature>
<sequence length="292" mass="32490">MSANVVLLFTLVWTFTAICQAFDDGFFSVSCDDVTGSVGKEVTLTCRVSLQRNDCCVAIYMFQYPEIYNDSAICTQELPEDPCEQRSIFTCNYTPTTAMTEKFIFSLQTECGMKRTKFTVNIIDSCDVSCANVTGSVGKEVTLTCSVPQLCFECCITHYMFKYPNYDSTICRQALPEDSCEQGDSFTCSYTPTTAKTEIMFVMQTKCGRKNTKFTVDTTDTIKHLIATEPPGHGSKALVLTGVSGFIVIIIIIIIIIVVAIICVKRFKSTNPSGFQMNYERGVYGEQEMVDT</sequence>
<feature type="transmembrane region" description="Helical" evidence="1">
    <location>
        <begin position="237"/>
        <end position="264"/>
    </location>
</feature>
<keyword evidence="1" id="KW-1133">Transmembrane helix</keyword>
<evidence type="ECO:0000256" key="1">
    <source>
        <dbReference type="SAM" id="Phobius"/>
    </source>
</evidence>
<evidence type="ECO:0000313" key="4">
    <source>
        <dbReference type="RefSeq" id="XP_026079082.1"/>
    </source>
</evidence>
<proteinExistence type="predicted"/>
<evidence type="ECO:0000256" key="2">
    <source>
        <dbReference type="SAM" id="SignalP"/>
    </source>
</evidence>
<dbReference type="GeneID" id="113056516"/>
<dbReference type="KEGG" id="caua:113056516"/>
<dbReference type="OrthoDB" id="8937644at2759"/>
<feature type="signal peptide" evidence="2">
    <location>
        <begin position="1"/>
        <end position="21"/>
    </location>
</feature>
<dbReference type="RefSeq" id="XP_026079082.1">
    <property type="nucleotide sequence ID" value="XM_026223297.1"/>
</dbReference>
<name>A0A6P6L5Z9_CARAU</name>